<dbReference type="PANTHER" id="PTHR23501:SF78">
    <property type="entry name" value="MAJOR FACILITATOR SUPERFAMILY (MFS) PROFILE DOMAIN-CONTAINING PROTEIN-RELATED"/>
    <property type="match status" value="1"/>
</dbReference>
<feature type="transmembrane region" description="Helical" evidence="6">
    <location>
        <begin position="283"/>
        <end position="302"/>
    </location>
</feature>
<sequence>MSATAVLELTNNQRHHHQNTNRVSTQAQIIGDVSLLPNQHEAITTATTQIERLHTVRSRTAHTIDSSSDEIHDQSSRLPLRRLIPAYLCLSIIYFTSSLDINSVALALPNIANDLGAGSSITWAGTAYLMGQAAFQPLYGRLSDIFGRKPLLMLSVGFLVFGDILCANAHNPAWLYACRAISGIGGGGISSIIAIIVSDLVSLKDRGKYQGMLNASIGAGSAVGPFMAASLIRKTKIAGAASWRWIFYIPPILACVSAVAAMAFLPLTSVTGSWRAKARQIDWMGLAASLVALLCILIPLNLGGTSWPWRSPEVISLMIVGGFAVAAFTIIEKRYARIPLIPLRLFTNRATAILLVQSAFYNIVWQVDMYFLPAYFQDVRGYSPLQASALMLPILLFSSVSGVLSGPAMTIFGSYDYVYHPGIALWLLGAGLKMLFRQNTSVGVYLGALLVEGWGIGCVFQPGLVALQAHCPPKDRAVATSTRNLFRMLGSVIGMTIATALQTAITQSALPDNVPNTVLSQVAKGVSQSARDQDILDAKFKGFQAVFALEVPLMALCLLGCFGIPSAPLVGDHDTEQTVLDDALRGLFIHTAMATSYEATTWEGHKLICS</sequence>
<dbReference type="InterPro" id="IPR020846">
    <property type="entry name" value="MFS_dom"/>
</dbReference>
<feature type="transmembrane region" description="Helical" evidence="6">
    <location>
        <begin position="417"/>
        <end position="436"/>
    </location>
</feature>
<dbReference type="InterPro" id="IPR036259">
    <property type="entry name" value="MFS_trans_sf"/>
</dbReference>
<feature type="transmembrane region" description="Helical" evidence="6">
    <location>
        <begin position="151"/>
        <end position="170"/>
    </location>
</feature>
<comment type="subcellular location">
    <subcellularLocation>
        <location evidence="1">Membrane</location>
        <topology evidence="1">Multi-pass membrane protein</topology>
    </subcellularLocation>
</comment>
<evidence type="ECO:0000259" key="7">
    <source>
        <dbReference type="PROSITE" id="PS50850"/>
    </source>
</evidence>
<gene>
    <name evidence="8" type="ORF">T069G_09076</name>
</gene>
<feature type="transmembrane region" description="Helical" evidence="6">
    <location>
        <begin position="385"/>
        <end position="405"/>
    </location>
</feature>
<dbReference type="Proteomes" id="UP001140511">
    <property type="component" value="Unassembled WGS sequence"/>
</dbReference>
<feature type="region of interest" description="Disordered" evidence="5">
    <location>
        <begin position="1"/>
        <end position="20"/>
    </location>
</feature>
<feature type="transmembrane region" description="Helical" evidence="6">
    <location>
        <begin position="442"/>
        <end position="464"/>
    </location>
</feature>
<name>A0A9W9E253_9HYPO</name>
<feature type="transmembrane region" description="Helical" evidence="6">
    <location>
        <begin position="314"/>
        <end position="331"/>
    </location>
</feature>
<dbReference type="PROSITE" id="PS50850">
    <property type="entry name" value="MFS"/>
    <property type="match status" value="1"/>
</dbReference>
<dbReference type="RefSeq" id="XP_056024764.1">
    <property type="nucleotide sequence ID" value="XM_056176286.1"/>
</dbReference>
<dbReference type="Pfam" id="PF07690">
    <property type="entry name" value="MFS_1"/>
    <property type="match status" value="1"/>
</dbReference>
<evidence type="ECO:0000256" key="4">
    <source>
        <dbReference type="ARBA" id="ARBA00023136"/>
    </source>
</evidence>
<keyword evidence="9" id="KW-1185">Reference proteome</keyword>
<feature type="transmembrane region" description="Helical" evidence="6">
    <location>
        <begin position="120"/>
        <end position="139"/>
    </location>
</feature>
<feature type="transmembrane region" description="Helical" evidence="6">
    <location>
        <begin position="176"/>
        <end position="201"/>
    </location>
</feature>
<feature type="transmembrane region" description="Helical" evidence="6">
    <location>
        <begin position="245"/>
        <end position="271"/>
    </location>
</feature>
<feature type="transmembrane region" description="Helical" evidence="6">
    <location>
        <begin position="343"/>
        <end position="365"/>
    </location>
</feature>
<dbReference type="SUPFAM" id="SSF103473">
    <property type="entry name" value="MFS general substrate transporter"/>
    <property type="match status" value="1"/>
</dbReference>
<comment type="caution">
    <text evidence="8">The sequence shown here is derived from an EMBL/GenBank/DDBJ whole genome shotgun (WGS) entry which is preliminary data.</text>
</comment>
<keyword evidence="2 6" id="KW-0812">Transmembrane</keyword>
<dbReference type="InterPro" id="IPR011701">
    <property type="entry name" value="MFS"/>
</dbReference>
<dbReference type="PANTHER" id="PTHR23501">
    <property type="entry name" value="MAJOR FACILITATOR SUPERFAMILY"/>
    <property type="match status" value="1"/>
</dbReference>
<dbReference type="GO" id="GO:0022857">
    <property type="term" value="F:transmembrane transporter activity"/>
    <property type="evidence" value="ECO:0007669"/>
    <property type="project" value="InterPro"/>
</dbReference>
<evidence type="ECO:0000256" key="6">
    <source>
        <dbReference type="SAM" id="Phobius"/>
    </source>
</evidence>
<dbReference type="PRINTS" id="PR01036">
    <property type="entry name" value="TCRTETB"/>
</dbReference>
<dbReference type="Gene3D" id="1.20.1720.10">
    <property type="entry name" value="Multidrug resistance protein D"/>
    <property type="match status" value="1"/>
</dbReference>
<accession>A0A9W9E253</accession>
<dbReference type="GeneID" id="80870974"/>
<feature type="transmembrane region" description="Helical" evidence="6">
    <location>
        <begin position="84"/>
        <end position="108"/>
    </location>
</feature>
<organism evidence="8 9">
    <name type="scientific">Trichoderma breve</name>
    <dbReference type="NCBI Taxonomy" id="2034170"/>
    <lineage>
        <taxon>Eukaryota</taxon>
        <taxon>Fungi</taxon>
        <taxon>Dikarya</taxon>
        <taxon>Ascomycota</taxon>
        <taxon>Pezizomycotina</taxon>
        <taxon>Sordariomycetes</taxon>
        <taxon>Hypocreomycetidae</taxon>
        <taxon>Hypocreales</taxon>
        <taxon>Hypocreaceae</taxon>
        <taxon>Trichoderma</taxon>
    </lineage>
</organism>
<evidence type="ECO:0000256" key="3">
    <source>
        <dbReference type="ARBA" id="ARBA00022989"/>
    </source>
</evidence>
<feature type="transmembrane region" description="Helical" evidence="6">
    <location>
        <begin position="213"/>
        <end position="233"/>
    </location>
</feature>
<dbReference type="AlphaFoldDB" id="A0A9W9E253"/>
<evidence type="ECO:0000256" key="1">
    <source>
        <dbReference type="ARBA" id="ARBA00004141"/>
    </source>
</evidence>
<reference evidence="8" key="1">
    <citation type="submission" date="2022-09" db="EMBL/GenBank/DDBJ databases">
        <title>Chromosome-level assembly of Trichoderma breve T069, a fungus used in development of biopesticide product.</title>
        <authorList>
            <person name="Lin R."/>
            <person name="Liu T."/>
        </authorList>
    </citation>
    <scope>NUCLEOTIDE SEQUENCE</scope>
    <source>
        <strain evidence="8">T069</strain>
    </source>
</reference>
<feature type="transmembrane region" description="Helical" evidence="6">
    <location>
        <begin position="485"/>
        <end position="505"/>
    </location>
</feature>
<feature type="domain" description="Major facilitator superfamily (MFS) profile" evidence="7">
    <location>
        <begin position="86"/>
        <end position="569"/>
    </location>
</feature>
<evidence type="ECO:0000313" key="9">
    <source>
        <dbReference type="Proteomes" id="UP001140511"/>
    </source>
</evidence>
<keyword evidence="4 6" id="KW-0472">Membrane</keyword>
<keyword evidence="3 6" id="KW-1133">Transmembrane helix</keyword>
<evidence type="ECO:0000256" key="5">
    <source>
        <dbReference type="SAM" id="MobiDB-lite"/>
    </source>
</evidence>
<protein>
    <submittedName>
        <fullName evidence="8">Major facilitator superfamily domain-containing protein</fullName>
    </submittedName>
</protein>
<proteinExistence type="predicted"/>
<dbReference type="EMBL" id="JAOPEN010000006">
    <property type="protein sequence ID" value="KAJ4855708.1"/>
    <property type="molecule type" value="Genomic_DNA"/>
</dbReference>
<evidence type="ECO:0000313" key="8">
    <source>
        <dbReference type="EMBL" id="KAJ4855708.1"/>
    </source>
</evidence>
<evidence type="ECO:0000256" key="2">
    <source>
        <dbReference type="ARBA" id="ARBA00022692"/>
    </source>
</evidence>
<dbReference type="GO" id="GO:0005886">
    <property type="term" value="C:plasma membrane"/>
    <property type="evidence" value="ECO:0007669"/>
    <property type="project" value="TreeGrafter"/>
</dbReference>
<dbReference type="Gene3D" id="1.20.1250.20">
    <property type="entry name" value="MFS general substrate transporter like domains"/>
    <property type="match status" value="1"/>
</dbReference>